<protein>
    <submittedName>
        <fullName evidence="2">BZ3500_MvSof-1268-A1-R1_Chr3-1g05645 protein</fullName>
    </submittedName>
</protein>
<dbReference type="Proteomes" id="UP000249723">
    <property type="component" value="Unassembled WGS sequence"/>
</dbReference>
<evidence type="ECO:0000313" key="3">
    <source>
        <dbReference type="Proteomes" id="UP000249723"/>
    </source>
</evidence>
<organism evidence="2 3">
    <name type="scientific">Microbotryum saponariae</name>
    <dbReference type="NCBI Taxonomy" id="289078"/>
    <lineage>
        <taxon>Eukaryota</taxon>
        <taxon>Fungi</taxon>
        <taxon>Dikarya</taxon>
        <taxon>Basidiomycota</taxon>
        <taxon>Pucciniomycotina</taxon>
        <taxon>Microbotryomycetes</taxon>
        <taxon>Microbotryales</taxon>
        <taxon>Microbotryaceae</taxon>
        <taxon>Microbotryum</taxon>
    </lineage>
</organism>
<accession>A0A2X0M6I7</accession>
<dbReference type="AlphaFoldDB" id="A0A2X0M6I7"/>
<gene>
    <name evidence="2" type="ORF">BZ3500_MVSOF-1268-A1-R1_CHR3-1G05645</name>
</gene>
<keyword evidence="3" id="KW-1185">Reference proteome</keyword>
<feature type="region of interest" description="Disordered" evidence="1">
    <location>
        <begin position="1"/>
        <end position="21"/>
    </location>
</feature>
<reference evidence="3" key="1">
    <citation type="submission" date="2016-10" db="EMBL/GenBank/DDBJ databases">
        <authorList>
            <person name="Jeantristanb JTB J.-T."/>
            <person name="Ricardo R."/>
        </authorList>
    </citation>
    <scope>NUCLEOTIDE SEQUENCE [LARGE SCALE GENOMIC DNA]</scope>
</reference>
<evidence type="ECO:0000256" key="1">
    <source>
        <dbReference type="SAM" id="MobiDB-lite"/>
    </source>
</evidence>
<name>A0A2X0M6I7_9BASI</name>
<dbReference type="EMBL" id="FMWP01000096">
    <property type="protein sequence ID" value="SCZ98825.1"/>
    <property type="molecule type" value="Genomic_DNA"/>
</dbReference>
<proteinExistence type="predicted"/>
<sequence length="89" mass="9898">MRPKRPATPLKPPLEGPVADRGAAPLAAVDPSRMVPIRSFFGIPQNARAIPSRPWFDPTPAPSPHPNVLRKDRLESTAWFHIGLTEEDW</sequence>
<evidence type="ECO:0000313" key="2">
    <source>
        <dbReference type="EMBL" id="SCZ98825.1"/>
    </source>
</evidence>